<dbReference type="GO" id="GO:0006508">
    <property type="term" value="P:proteolysis"/>
    <property type="evidence" value="ECO:0007669"/>
    <property type="project" value="InterPro"/>
</dbReference>
<dbReference type="OrthoDB" id="10656503at2759"/>
<name>A0A8K0D110_IGNLU</name>
<dbReference type="Gene3D" id="2.40.10.10">
    <property type="entry name" value="Trypsin-like serine proteases"/>
    <property type="match status" value="2"/>
</dbReference>
<evidence type="ECO:0000313" key="6">
    <source>
        <dbReference type="Proteomes" id="UP000801492"/>
    </source>
</evidence>
<evidence type="ECO:0000256" key="3">
    <source>
        <dbReference type="SAM" id="SignalP"/>
    </source>
</evidence>
<comment type="caution">
    <text evidence="5">The sequence shown here is derived from an EMBL/GenBank/DDBJ whole genome shotgun (WGS) entry which is preliminary data.</text>
</comment>
<dbReference type="InterPro" id="IPR009003">
    <property type="entry name" value="Peptidase_S1_PA"/>
</dbReference>
<keyword evidence="1" id="KW-1015">Disulfide bond</keyword>
<keyword evidence="3" id="KW-0732">Signal</keyword>
<evidence type="ECO:0000256" key="2">
    <source>
        <dbReference type="ARBA" id="ARBA00024195"/>
    </source>
</evidence>
<dbReference type="AlphaFoldDB" id="A0A8K0D110"/>
<proteinExistence type="inferred from homology"/>
<reference evidence="5" key="1">
    <citation type="submission" date="2019-08" db="EMBL/GenBank/DDBJ databases">
        <title>The genome of the North American firefly Photinus pyralis.</title>
        <authorList>
            <consortium name="Photinus pyralis genome working group"/>
            <person name="Fallon T.R."/>
            <person name="Sander Lower S.E."/>
            <person name="Weng J.-K."/>
        </authorList>
    </citation>
    <scope>NUCLEOTIDE SEQUENCE</scope>
    <source>
        <strain evidence="5">TRF0915ILg1</strain>
        <tissue evidence="5">Whole body</tissue>
    </source>
</reference>
<evidence type="ECO:0000256" key="1">
    <source>
        <dbReference type="ARBA" id="ARBA00023157"/>
    </source>
</evidence>
<accession>A0A8K0D110</accession>
<dbReference type="Proteomes" id="UP000801492">
    <property type="component" value="Unassembled WGS sequence"/>
</dbReference>
<comment type="similarity">
    <text evidence="2">Belongs to the peptidase S1 family. CLIP subfamily.</text>
</comment>
<feature type="domain" description="Peptidase S1" evidence="4">
    <location>
        <begin position="16"/>
        <end position="274"/>
    </location>
</feature>
<keyword evidence="6" id="KW-1185">Reference proteome</keyword>
<organism evidence="5 6">
    <name type="scientific">Ignelater luminosus</name>
    <name type="common">Cucubano</name>
    <name type="synonym">Pyrophorus luminosus</name>
    <dbReference type="NCBI Taxonomy" id="2038154"/>
    <lineage>
        <taxon>Eukaryota</taxon>
        <taxon>Metazoa</taxon>
        <taxon>Ecdysozoa</taxon>
        <taxon>Arthropoda</taxon>
        <taxon>Hexapoda</taxon>
        <taxon>Insecta</taxon>
        <taxon>Pterygota</taxon>
        <taxon>Neoptera</taxon>
        <taxon>Endopterygota</taxon>
        <taxon>Coleoptera</taxon>
        <taxon>Polyphaga</taxon>
        <taxon>Elateriformia</taxon>
        <taxon>Elateroidea</taxon>
        <taxon>Elateridae</taxon>
        <taxon>Agrypninae</taxon>
        <taxon>Pyrophorini</taxon>
        <taxon>Ignelater</taxon>
    </lineage>
</organism>
<dbReference type="InterPro" id="IPR001254">
    <property type="entry name" value="Trypsin_dom"/>
</dbReference>
<dbReference type="PANTHER" id="PTHR24256">
    <property type="entry name" value="TRYPTASE-RELATED"/>
    <property type="match status" value="1"/>
</dbReference>
<dbReference type="EMBL" id="VTPC01008427">
    <property type="protein sequence ID" value="KAF2892840.1"/>
    <property type="molecule type" value="Genomic_DNA"/>
</dbReference>
<sequence length="283" mass="32642">MQNWFSSTTFLCTYLIFLGRINLSVENETQLERIKNMLRSKCILDYSYVAALFNPLLPNVTCLGAIISERWIVDNCQIEKGSNLTYTAVKVGLMNPTAAYYNISKSICHKDYARECFVIEGYDTRHMYAARHAICLHRTSTSIKMDYTVHPIGLYAKQNYTLNYVDAVYIFGNKFLYTVQDLPLVEHNYCNQIFFPHFRDGKEMVLTEDQVCIKSHKRITATECCQSQPLLVSNECKLVGVMGWSTACSQTLGVHPWVFTLVTYYRDWIDTIRSSLDNDDNKV</sequence>
<evidence type="ECO:0000259" key="4">
    <source>
        <dbReference type="PROSITE" id="PS50240"/>
    </source>
</evidence>
<feature type="signal peptide" evidence="3">
    <location>
        <begin position="1"/>
        <end position="26"/>
    </location>
</feature>
<dbReference type="GO" id="GO:0004252">
    <property type="term" value="F:serine-type endopeptidase activity"/>
    <property type="evidence" value="ECO:0007669"/>
    <property type="project" value="InterPro"/>
</dbReference>
<protein>
    <recommendedName>
        <fullName evidence="4">Peptidase S1 domain-containing protein</fullName>
    </recommendedName>
</protein>
<dbReference type="InterPro" id="IPR051487">
    <property type="entry name" value="Ser/Thr_Proteases_Immune/Dev"/>
</dbReference>
<dbReference type="PROSITE" id="PS50240">
    <property type="entry name" value="TRYPSIN_DOM"/>
    <property type="match status" value="1"/>
</dbReference>
<gene>
    <name evidence="5" type="ORF">ILUMI_13332</name>
</gene>
<dbReference type="InterPro" id="IPR043504">
    <property type="entry name" value="Peptidase_S1_PA_chymotrypsin"/>
</dbReference>
<dbReference type="SUPFAM" id="SSF50494">
    <property type="entry name" value="Trypsin-like serine proteases"/>
    <property type="match status" value="1"/>
</dbReference>
<evidence type="ECO:0000313" key="5">
    <source>
        <dbReference type="EMBL" id="KAF2892840.1"/>
    </source>
</evidence>
<feature type="chain" id="PRO_5035419951" description="Peptidase S1 domain-containing protein" evidence="3">
    <location>
        <begin position="27"/>
        <end position="283"/>
    </location>
</feature>
<dbReference type="Pfam" id="PF00089">
    <property type="entry name" value="Trypsin"/>
    <property type="match status" value="1"/>
</dbReference>